<keyword evidence="4" id="KW-1185">Reference proteome</keyword>
<accession>A0A934MCW2</accession>
<dbReference type="Proteomes" id="UP000642488">
    <property type="component" value="Unassembled WGS sequence"/>
</dbReference>
<reference evidence="3" key="1">
    <citation type="submission" date="2020-12" db="EMBL/GenBank/DDBJ databases">
        <title>Bacterial taxonomy.</title>
        <authorList>
            <person name="Pan X."/>
        </authorList>
    </citation>
    <scope>NUCLEOTIDE SEQUENCE</scope>
    <source>
        <strain evidence="3">KCTC 52957</strain>
    </source>
</reference>
<dbReference type="GO" id="GO:0000160">
    <property type="term" value="P:phosphorelay signal transduction system"/>
    <property type="evidence" value="ECO:0007669"/>
    <property type="project" value="InterPro"/>
</dbReference>
<dbReference type="SUPFAM" id="SSF52172">
    <property type="entry name" value="CheY-like"/>
    <property type="match status" value="1"/>
</dbReference>
<dbReference type="Gene3D" id="3.40.50.2300">
    <property type="match status" value="1"/>
</dbReference>
<protein>
    <submittedName>
        <fullName evidence="3">Response regulator</fullName>
    </submittedName>
</protein>
<sequence length="125" mass="12810">MNDYILVVEDEPFIAMDIEMTLSDGGLGPVQISDSAADALKQIALHPPRAAVLGLNLGSGTTSLPVAERLSSLGAPFLFLSGQASVTDALPDALRGAPSLAKPFNDRQLSAAVARLLGAGDPAEV</sequence>
<name>A0A934MCW2_9RHOB</name>
<organism evidence="3 4">
    <name type="scientific">Palleronia pontilimi</name>
    <dbReference type="NCBI Taxonomy" id="1964209"/>
    <lineage>
        <taxon>Bacteria</taxon>
        <taxon>Pseudomonadati</taxon>
        <taxon>Pseudomonadota</taxon>
        <taxon>Alphaproteobacteria</taxon>
        <taxon>Rhodobacterales</taxon>
        <taxon>Roseobacteraceae</taxon>
        <taxon>Palleronia</taxon>
    </lineage>
</organism>
<dbReference type="RefSeq" id="WP_198914883.1">
    <property type="nucleotide sequence ID" value="NZ_JAEKPD010000002.1"/>
</dbReference>
<feature type="domain" description="Response regulatory" evidence="2">
    <location>
        <begin position="4"/>
        <end position="117"/>
    </location>
</feature>
<evidence type="ECO:0000313" key="4">
    <source>
        <dbReference type="Proteomes" id="UP000642488"/>
    </source>
</evidence>
<comment type="caution">
    <text evidence="3">The sequence shown here is derived from an EMBL/GenBank/DDBJ whole genome shotgun (WGS) entry which is preliminary data.</text>
</comment>
<comment type="caution">
    <text evidence="1">Lacks conserved residue(s) required for the propagation of feature annotation.</text>
</comment>
<dbReference type="InterPro" id="IPR011006">
    <property type="entry name" value="CheY-like_superfamily"/>
</dbReference>
<gene>
    <name evidence="3" type="ORF">ILP92_02935</name>
</gene>
<proteinExistence type="predicted"/>
<dbReference type="EMBL" id="JAEKPD010000002">
    <property type="protein sequence ID" value="MBJ3761701.1"/>
    <property type="molecule type" value="Genomic_DNA"/>
</dbReference>
<dbReference type="InterPro" id="IPR001789">
    <property type="entry name" value="Sig_transdc_resp-reg_receiver"/>
</dbReference>
<evidence type="ECO:0000259" key="2">
    <source>
        <dbReference type="PROSITE" id="PS50110"/>
    </source>
</evidence>
<evidence type="ECO:0000313" key="3">
    <source>
        <dbReference type="EMBL" id="MBJ3761701.1"/>
    </source>
</evidence>
<dbReference type="SMART" id="SM00448">
    <property type="entry name" value="REC"/>
    <property type="match status" value="1"/>
</dbReference>
<evidence type="ECO:0000256" key="1">
    <source>
        <dbReference type="PROSITE-ProRule" id="PRU00169"/>
    </source>
</evidence>
<dbReference type="PROSITE" id="PS50110">
    <property type="entry name" value="RESPONSE_REGULATORY"/>
    <property type="match status" value="1"/>
</dbReference>
<dbReference type="AlphaFoldDB" id="A0A934MCW2"/>